<name>W1NW86_AMBTC</name>
<keyword evidence="1" id="KW-1133">Transmembrane helix</keyword>
<reference evidence="3" key="1">
    <citation type="journal article" date="2013" name="Science">
        <title>The Amborella genome and the evolution of flowering plants.</title>
        <authorList>
            <consortium name="Amborella Genome Project"/>
        </authorList>
    </citation>
    <scope>NUCLEOTIDE SEQUENCE [LARGE SCALE GENOMIC DNA]</scope>
</reference>
<dbReference type="AlphaFoldDB" id="W1NW86"/>
<organism evidence="2 3">
    <name type="scientific">Amborella trichopoda</name>
    <dbReference type="NCBI Taxonomy" id="13333"/>
    <lineage>
        <taxon>Eukaryota</taxon>
        <taxon>Viridiplantae</taxon>
        <taxon>Streptophyta</taxon>
        <taxon>Embryophyta</taxon>
        <taxon>Tracheophyta</taxon>
        <taxon>Spermatophyta</taxon>
        <taxon>Magnoliopsida</taxon>
        <taxon>Amborellales</taxon>
        <taxon>Amborellaceae</taxon>
        <taxon>Amborella</taxon>
    </lineage>
</organism>
<dbReference type="InterPro" id="IPR036259">
    <property type="entry name" value="MFS_trans_sf"/>
</dbReference>
<sequence length="106" mass="11266">MVAGKMKTGDGERKVGGLKTMPFILANEVCDRFATAGLMSNMISYLTQQLHMPLVKASNTLTNFAGTASLTPLIGALISDSFAGGFWTITVASVIYQMILAFSILS</sequence>
<keyword evidence="1" id="KW-0812">Transmembrane</keyword>
<dbReference type="eggNOG" id="KOG1237">
    <property type="taxonomic scope" value="Eukaryota"/>
</dbReference>
<accession>W1NW86</accession>
<protein>
    <submittedName>
        <fullName evidence="2">Uncharacterized protein</fullName>
    </submittedName>
</protein>
<feature type="transmembrane region" description="Helical" evidence="1">
    <location>
        <begin position="85"/>
        <end position="105"/>
    </location>
</feature>
<keyword evidence="1" id="KW-0472">Membrane</keyword>
<dbReference type="Proteomes" id="UP000017836">
    <property type="component" value="Unassembled WGS sequence"/>
</dbReference>
<evidence type="ECO:0000313" key="2">
    <source>
        <dbReference type="EMBL" id="ERM99540.1"/>
    </source>
</evidence>
<evidence type="ECO:0000256" key="1">
    <source>
        <dbReference type="SAM" id="Phobius"/>
    </source>
</evidence>
<gene>
    <name evidence="2" type="ORF">AMTR_s00088p00092690</name>
</gene>
<dbReference type="EMBL" id="KI394998">
    <property type="protein sequence ID" value="ERM99540.1"/>
    <property type="molecule type" value="Genomic_DNA"/>
</dbReference>
<proteinExistence type="predicted"/>
<dbReference type="OMA" id="MANMEEN"/>
<evidence type="ECO:0000313" key="3">
    <source>
        <dbReference type="Proteomes" id="UP000017836"/>
    </source>
</evidence>
<dbReference type="Gramene" id="ERM99540">
    <property type="protein sequence ID" value="ERM99540"/>
    <property type="gene ID" value="AMTR_s00088p00092690"/>
</dbReference>
<dbReference type="HOGENOM" id="CLU_156876_0_0_1"/>
<keyword evidence="3" id="KW-1185">Reference proteome</keyword>
<dbReference type="Gene3D" id="1.20.1250.20">
    <property type="entry name" value="MFS general substrate transporter like domains"/>
    <property type="match status" value="1"/>
</dbReference>
<dbReference type="PANTHER" id="PTHR11654">
    <property type="entry name" value="OLIGOPEPTIDE TRANSPORTER-RELATED"/>
    <property type="match status" value="1"/>
</dbReference>
<feature type="transmembrane region" description="Helical" evidence="1">
    <location>
        <begin position="61"/>
        <end position="79"/>
    </location>
</feature>